<dbReference type="Gene3D" id="1.25.40.10">
    <property type="entry name" value="Tetratricopeptide repeat domain"/>
    <property type="match status" value="1"/>
</dbReference>
<proteinExistence type="predicted"/>
<evidence type="ECO:0000313" key="2">
    <source>
        <dbReference type="Proteomes" id="UP000318422"/>
    </source>
</evidence>
<keyword evidence="2" id="KW-1185">Reference proteome</keyword>
<gene>
    <name evidence="1" type="ORF">ZRA01_05170</name>
</gene>
<organism evidence="1 2">
    <name type="scientific">Zoogloea ramigera</name>
    <dbReference type="NCBI Taxonomy" id="350"/>
    <lineage>
        <taxon>Bacteria</taxon>
        <taxon>Pseudomonadati</taxon>
        <taxon>Pseudomonadota</taxon>
        <taxon>Betaproteobacteria</taxon>
        <taxon>Rhodocyclales</taxon>
        <taxon>Zoogloeaceae</taxon>
        <taxon>Zoogloea</taxon>
    </lineage>
</organism>
<comment type="caution">
    <text evidence="1">The sequence shown here is derived from an EMBL/GenBank/DDBJ whole genome shotgun (WGS) entry which is preliminary data.</text>
</comment>
<name>A0A4Y4CSK4_ZOORA</name>
<reference evidence="1 2" key="1">
    <citation type="submission" date="2019-06" db="EMBL/GenBank/DDBJ databases">
        <title>Whole genome shotgun sequence of Zoogloea ramigera NBRC 15342.</title>
        <authorList>
            <person name="Hosoyama A."/>
            <person name="Uohara A."/>
            <person name="Ohji S."/>
            <person name="Ichikawa N."/>
        </authorList>
    </citation>
    <scope>NUCLEOTIDE SEQUENCE [LARGE SCALE GENOMIC DNA]</scope>
    <source>
        <strain evidence="1 2">NBRC 15342</strain>
    </source>
</reference>
<accession>A0A4Y4CSK4</accession>
<dbReference type="SUPFAM" id="SSF48452">
    <property type="entry name" value="TPR-like"/>
    <property type="match status" value="1"/>
</dbReference>
<dbReference type="AlphaFoldDB" id="A0A4Y4CSK4"/>
<dbReference type="RefSeq" id="WP_218028640.1">
    <property type="nucleotide sequence ID" value="NZ_BJNV01000006.1"/>
</dbReference>
<dbReference type="EMBL" id="BJNV01000006">
    <property type="protein sequence ID" value="GEC94444.1"/>
    <property type="molecule type" value="Genomic_DNA"/>
</dbReference>
<sequence>MHLTFDWHGALRRARHGVKESADASVVPRLAWKRFPYGDRVYRYGGTALLTNWCRLHRADREPYPTVDNLLELLRANPALEPHADDPRALVPMVEEAWRSFHAGDFADAVERGLLAGPVGFVVATRAATVYAAHLEEDPVRRLSILREAVESAAALLRLAPNWANAWYAHGAALVRYSQHLSVVKALSQGLGSKVRDSLHRALQLEPGHAGAHVVLGVYNAEVIDKVGGVVGALTYGVRKEAVVDHFEAARALHPQSSVVLAEHARAALMVLGGAQSGHAHALCAEAAASQPVDALERLHMEWALGELEAGPEYP</sequence>
<protein>
    <submittedName>
        <fullName evidence="1">Uncharacterized protein</fullName>
    </submittedName>
</protein>
<dbReference type="InterPro" id="IPR011990">
    <property type="entry name" value="TPR-like_helical_dom_sf"/>
</dbReference>
<dbReference type="Proteomes" id="UP000318422">
    <property type="component" value="Unassembled WGS sequence"/>
</dbReference>
<evidence type="ECO:0000313" key="1">
    <source>
        <dbReference type="EMBL" id="GEC94444.1"/>
    </source>
</evidence>